<gene>
    <name evidence="2" type="ORF">MHA02_07010</name>
</gene>
<reference evidence="2 3" key="1">
    <citation type="submission" date="2019-07" db="EMBL/GenBank/DDBJ databases">
        <title>Whole genome shotgun sequence of Methylobacterium haplocladii NBRC 107714.</title>
        <authorList>
            <person name="Hosoyama A."/>
            <person name="Uohara A."/>
            <person name="Ohji S."/>
            <person name="Ichikawa N."/>
        </authorList>
    </citation>
    <scope>NUCLEOTIDE SEQUENCE [LARGE SCALE GENOMIC DNA]</scope>
    <source>
        <strain evidence="2 3">NBRC 107714</strain>
    </source>
</reference>
<accession>A0A512IKR0</accession>
<evidence type="ECO:0000256" key="1">
    <source>
        <dbReference type="SAM" id="Phobius"/>
    </source>
</evidence>
<keyword evidence="3" id="KW-1185">Reference proteome</keyword>
<name>A0A512IKR0_9HYPH</name>
<evidence type="ECO:0000313" key="2">
    <source>
        <dbReference type="EMBL" id="GEO98313.1"/>
    </source>
</evidence>
<keyword evidence="1" id="KW-0812">Transmembrane</keyword>
<keyword evidence="1" id="KW-1133">Transmembrane helix</keyword>
<feature type="transmembrane region" description="Helical" evidence="1">
    <location>
        <begin position="12"/>
        <end position="39"/>
    </location>
</feature>
<dbReference type="AlphaFoldDB" id="A0A512IKR0"/>
<protein>
    <submittedName>
        <fullName evidence="2">Uncharacterized protein</fullName>
    </submittedName>
</protein>
<organism evidence="2 3">
    <name type="scientific">Methylobacterium haplocladii</name>
    <dbReference type="NCBI Taxonomy" id="1176176"/>
    <lineage>
        <taxon>Bacteria</taxon>
        <taxon>Pseudomonadati</taxon>
        <taxon>Pseudomonadota</taxon>
        <taxon>Alphaproteobacteria</taxon>
        <taxon>Hyphomicrobiales</taxon>
        <taxon>Methylobacteriaceae</taxon>
        <taxon>Methylobacterium</taxon>
    </lineage>
</organism>
<dbReference type="RefSeq" id="WP_280177954.1">
    <property type="nucleotide sequence ID" value="NZ_BJZT01000006.1"/>
</dbReference>
<evidence type="ECO:0000313" key="3">
    <source>
        <dbReference type="Proteomes" id="UP000321258"/>
    </source>
</evidence>
<keyword evidence="1" id="KW-0472">Membrane</keyword>
<comment type="caution">
    <text evidence="2">The sequence shown here is derived from an EMBL/GenBank/DDBJ whole genome shotgun (WGS) entry which is preliminary data.</text>
</comment>
<dbReference type="Proteomes" id="UP000321258">
    <property type="component" value="Unassembled WGS sequence"/>
</dbReference>
<dbReference type="EMBL" id="BJZT01000006">
    <property type="protein sequence ID" value="GEO98313.1"/>
    <property type="molecule type" value="Genomic_DNA"/>
</dbReference>
<proteinExistence type="predicted"/>
<sequence>MTPEDKQWDRAVWTLDAAATVIVASLALMLCLLMGWRWFV</sequence>